<sequence length="145" mass="15950">MSIPQYTDYNELSEDEFIQLKEKVLKKSVAYAPYSNFVGCTLITDSGVFISGANVENASYGAGICAERTAIVKAVTEGYTKFKAIAISGDTVNPITPCGICRQFIREFSNDVPLFLFNESGEFIKVYLHDLLPLSFGPEDLGVKK</sequence>
<evidence type="ECO:0000256" key="8">
    <source>
        <dbReference type="ARBA" id="ARBA00032005"/>
    </source>
</evidence>
<dbReference type="GO" id="GO:0042802">
    <property type="term" value="F:identical protein binding"/>
    <property type="evidence" value="ECO:0007669"/>
    <property type="project" value="UniProtKB-ARBA"/>
</dbReference>
<evidence type="ECO:0000256" key="10">
    <source>
        <dbReference type="PIRSR" id="PIRSR606262-1"/>
    </source>
</evidence>
<accession>M3IHL9</accession>
<dbReference type="GO" id="GO:0055086">
    <property type="term" value="P:nucleobase-containing small molecule metabolic process"/>
    <property type="evidence" value="ECO:0007669"/>
    <property type="project" value="UniProtKB-ARBA"/>
</dbReference>
<name>M3IHL9_CANMX</name>
<dbReference type="InterPro" id="IPR002125">
    <property type="entry name" value="CMP_dCMP_dom"/>
</dbReference>
<feature type="binding site" evidence="12">
    <location>
        <position position="98"/>
    </location>
    <ligand>
        <name>Zn(2+)</name>
        <dbReference type="ChEBI" id="CHEBI:29105"/>
        <note>catalytic</note>
    </ligand>
</feature>
<dbReference type="EMBL" id="AOGT01002311">
    <property type="protein sequence ID" value="EMG45821.1"/>
    <property type="molecule type" value="Genomic_DNA"/>
</dbReference>
<dbReference type="STRING" id="1245528.M3IHL9"/>
<organism evidence="15 16">
    <name type="scientific">Candida maltosa (strain Xu316)</name>
    <name type="common">Yeast</name>
    <dbReference type="NCBI Taxonomy" id="1245528"/>
    <lineage>
        <taxon>Eukaryota</taxon>
        <taxon>Fungi</taxon>
        <taxon>Dikarya</taxon>
        <taxon>Ascomycota</taxon>
        <taxon>Saccharomycotina</taxon>
        <taxon>Pichiomycetes</taxon>
        <taxon>Debaryomycetaceae</taxon>
        <taxon>Candida/Lodderomyces clade</taxon>
        <taxon>Candida</taxon>
    </lineage>
</organism>
<dbReference type="Proteomes" id="UP000011777">
    <property type="component" value="Unassembled WGS sequence"/>
</dbReference>
<evidence type="ECO:0000256" key="9">
    <source>
        <dbReference type="ARBA" id="ARBA00049558"/>
    </source>
</evidence>
<dbReference type="Pfam" id="PF00383">
    <property type="entry name" value="dCMP_cyt_deam_1"/>
    <property type="match status" value="1"/>
</dbReference>
<evidence type="ECO:0000256" key="7">
    <source>
        <dbReference type="ARBA" id="ARBA00022833"/>
    </source>
</evidence>
<comment type="cofactor">
    <cofactor evidence="1 12 13">
        <name>Zn(2+)</name>
        <dbReference type="ChEBI" id="CHEBI:29105"/>
    </cofactor>
</comment>
<evidence type="ECO:0000259" key="14">
    <source>
        <dbReference type="PROSITE" id="PS51747"/>
    </source>
</evidence>
<keyword evidence="7 12" id="KW-0862">Zinc</keyword>
<feature type="active site" description="Proton donor" evidence="10">
    <location>
        <position position="67"/>
    </location>
</feature>
<keyword evidence="5 12" id="KW-0479">Metal-binding</keyword>
<dbReference type="OrthoDB" id="414540at2759"/>
<evidence type="ECO:0000256" key="13">
    <source>
        <dbReference type="RuleBase" id="RU364006"/>
    </source>
</evidence>
<dbReference type="CDD" id="cd01283">
    <property type="entry name" value="cytidine_deaminase"/>
    <property type="match status" value="1"/>
</dbReference>
<dbReference type="AlphaFoldDB" id="M3IHL9"/>
<dbReference type="PROSITE" id="PS51747">
    <property type="entry name" value="CYT_DCMP_DEAMINASES_2"/>
    <property type="match status" value="1"/>
</dbReference>
<comment type="similarity">
    <text evidence="3 13">Belongs to the cytidine and deoxycytidylate deaminase family.</text>
</comment>
<dbReference type="EC" id="3.5.4.5" evidence="4 13"/>
<feature type="binding site" evidence="11">
    <location>
        <begin position="54"/>
        <end position="60"/>
    </location>
    <ligand>
        <name>substrate</name>
    </ligand>
</feature>
<evidence type="ECO:0000256" key="3">
    <source>
        <dbReference type="ARBA" id="ARBA00006576"/>
    </source>
</evidence>
<dbReference type="InterPro" id="IPR006262">
    <property type="entry name" value="Cyt_deam_tetra"/>
</dbReference>
<dbReference type="InterPro" id="IPR016193">
    <property type="entry name" value="Cytidine_deaminase-like"/>
</dbReference>
<keyword evidence="16" id="KW-1185">Reference proteome</keyword>
<feature type="binding site" evidence="12">
    <location>
        <position position="65"/>
    </location>
    <ligand>
        <name>Zn(2+)</name>
        <dbReference type="ChEBI" id="CHEBI:29105"/>
        <note>catalytic</note>
    </ligand>
</feature>
<dbReference type="PANTHER" id="PTHR11644">
    <property type="entry name" value="CYTIDINE DEAMINASE"/>
    <property type="match status" value="1"/>
</dbReference>
<protein>
    <recommendedName>
        <fullName evidence="4 13">Cytidine deaminase</fullName>
        <ecNumber evidence="4 13">3.5.4.5</ecNumber>
    </recommendedName>
    <alternativeName>
        <fullName evidence="8 13">Cytidine aminohydrolase</fullName>
    </alternativeName>
</protein>
<comment type="catalytic activity">
    <reaction evidence="13">
        <text>2'-deoxycytidine + H2O + H(+) = 2'-deoxyuridine + NH4(+)</text>
        <dbReference type="Rhea" id="RHEA:13433"/>
        <dbReference type="ChEBI" id="CHEBI:15377"/>
        <dbReference type="ChEBI" id="CHEBI:15378"/>
        <dbReference type="ChEBI" id="CHEBI:15698"/>
        <dbReference type="ChEBI" id="CHEBI:16450"/>
        <dbReference type="ChEBI" id="CHEBI:28938"/>
        <dbReference type="EC" id="3.5.4.5"/>
    </reaction>
</comment>
<evidence type="ECO:0000256" key="2">
    <source>
        <dbReference type="ARBA" id="ARBA00003949"/>
    </source>
</evidence>
<dbReference type="GO" id="GO:0005829">
    <property type="term" value="C:cytosol"/>
    <property type="evidence" value="ECO:0007669"/>
    <property type="project" value="TreeGrafter"/>
</dbReference>
<evidence type="ECO:0000256" key="4">
    <source>
        <dbReference type="ARBA" id="ARBA00012783"/>
    </source>
</evidence>
<dbReference type="InterPro" id="IPR016192">
    <property type="entry name" value="APOBEC/CMP_deaminase_Zn-bd"/>
</dbReference>
<evidence type="ECO:0000313" key="16">
    <source>
        <dbReference type="Proteomes" id="UP000011777"/>
    </source>
</evidence>
<dbReference type="GO" id="GO:0004126">
    <property type="term" value="F:cytidine deaminase activity"/>
    <property type="evidence" value="ECO:0007669"/>
    <property type="project" value="UniProtKB-UniRule"/>
</dbReference>
<dbReference type="PANTHER" id="PTHR11644:SF2">
    <property type="entry name" value="CYTIDINE DEAMINASE"/>
    <property type="match status" value="1"/>
</dbReference>
<gene>
    <name evidence="15" type="ORF">G210_3973</name>
</gene>
<feature type="domain" description="CMP/dCMP-type deaminase" evidence="14">
    <location>
        <begin position="14"/>
        <end position="139"/>
    </location>
</feature>
<evidence type="ECO:0000256" key="12">
    <source>
        <dbReference type="PIRSR" id="PIRSR606262-3"/>
    </source>
</evidence>
<evidence type="ECO:0000256" key="1">
    <source>
        <dbReference type="ARBA" id="ARBA00001947"/>
    </source>
</evidence>
<dbReference type="OMA" id="IEIYFMG"/>
<evidence type="ECO:0000256" key="11">
    <source>
        <dbReference type="PIRSR" id="PIRSR606262-2"/>
    </source>
</evidence>
<reference evidence="15 16" key="1">
    <citation type="submission" date="2013-02" db="EMBL/GenBank/DDBJ databases">
        <title>Genome sequence of Candida maltosa Xu316, a potential industrial strain for xylitol and ethanol production.</title>
        <authorList>
            <person name="Yu J."/>
            <person name="Wang Q."/>
            <person name="Geng X."/>
            <person name="Bao W."/>
            <person name="He P."/>
            <person name="Cai J."/>
        </authorList>
    </citation>
    <scope>NUCLEOTIDE SEQUENCE [LARGE SCALE GENOMIC DNA]</scope>
    <source>
        <strain evidence="16">Xu316</strain>
    </source>
</reference>
<evidence type="ECO:0000256" key="5">
    <source>
        <dbReference type="ARBA" id="ARBA00022723"/>
    </source>
</evidence>
<dbReference type="HOGENOM" id="CLU_097262_0_1_1"/>
<dbReference type="NCBIfam" id="NF004064">
    <property type="entry name" value="PRK05578.1"/>
    <property type="match status" value="1"/>
</dbReference>
<dbReference type="SUPFAM" id="SSF53927">
    <property type="entry name" value="Cytidine deaminase-like"/>
    <property type="match status" value="1"/>
</dbReference>
<dbReference type="GO" id="GO:0008270">
    <property type="term" value="F:zinc ion binding"/>
    <property type="evidence" value="ECO:0007669"/>
    <property type="project" value="UniProtKB-UniRule"/>
</dbReference>
<dbReference type="NCBIfam" id="TIGR01354">
    <property type="entry name" value="cyt_deam_tetra"/>
    <property type="match status" value="1"/>
</dbReference>
<dbReference type="GO" id="GO:0072527">
    <property type="term" value="P:pyrimidine-containing compound metabolic process"/>
    <property type="evidence" value="ECO:0007669"/>
    <property type="project" value="UniProtKB-ARBA"/>
</dbReference>
<feature type="binding site" evidence="12">
    <location>
        <position position="101"/>
    </location>
    <ligand>
        <name>Zn(2+)</name>
        <dbReference type="ChEBI" id="CHEBI:29105"/>
        <note>catalytic</note>
    </ligand>
</feature>
<comment type="function">
    <text evidence="2 13">This enzyme scavenges exogenous and endogenous cytidine and 2'-deoxycytidine for UMP synthesis.</text>
</comment>
<dbReference type="Gene3D" id="3.40.140.10">
    <property type="entry name" value="Cytidine Deaminase, domain 2"/>
    <property type="match status" value="1"/>
</dbReference>
<dbReference type="FunFam" id="3.40.140.10:FF:000008">
    <property type="entry name" value="Cytidine deaminase"/>
    <property type="match status" value="1"/>
</dbReference>
<keyword evidence="6 13" id="KW-0378">Hydrolase</keyword>
<comment type="catalytic activity">
    <reaction evidence="9 13">
        <text>cytidine + H2O + H(+) = uridine + NH4(+)</text>
        <dbReference type="Rhea" id="RHEA:16069"/>
        <dbReference type="ChEBI" id="CHEBI:15377"/>
        <dbReference type="ChEBI" id="CHEBI:15378"/>
        <dbReference type="ChEBI" id="CHEBI:16704"/>
        <dbReference type="ChEBI" id="CHEBI:17562"/>
        <dbReference type="ChEBI" id="CHEBI:28938"/>
        <dbReference type="EC" id="3.5.4.5"/>
    </reaction>
</comment>
<dbReference type="PROSITE" id="PS00903">
    <property type="entry name" value="CYT_DCMP_DEAMINASES_1"/>
    <property type="match status" value="1"/>
</dbReference>
<evidence type="ECO:0000313" key="15">
    <source>
        <dbReference type="EMBL" id="EMG45821.1"/>
    </source>
</evidence>
<dbReference type="InterPro" id="IPR050202">
    <property type="entry name" value="Cyt/Deoxycyt_deaminase"/>
</dbReference>
<evidence type="ECO:0000256" key="6">
    <source>
        <dbReference type="ARBA" id="ARBA00022801"/>
    </source>
</evidence>
<comment type="caution">
    <text evidence="15">The sequence shown here is derived from an EMBL/GenBank/DDBJ whole genome shotgun (WGS) entry which is preliminary data.</text>
</comment>
<dbReference type="eggNOG" id="KOG0833">
    <property type="taxonomic scope" value="Eukaryota"/>
</dbReference>
<proteinExistence type="inferred from homology"/>